<sequence>MNIFRRKYLLSIVIPVIIITSVLLLISHYYPLSLLSINKQYKHTPESMTVAQYETKLNDLKRSYEKSETNDLAIIRMQQGLLDVYHQDFLISGDSVIFTDKKFHSIKSDVIKTRQMLMDLTFSENYDESTKNYLQLLVESLIKMESYIQKVELTDSYSKGELEQVLNKLQVHFYTSLKYFNSFYASYTNS</sequence>
<reference evidence="2 3" key="1">
    <citation type="submission" date="2018-05" db="EMBL/GenBank/DDBJ databases">
        <title>Genomic Encyclopedia of Type Strains, Phase IV (KMG-IV): sequencing the most valuable type-strain genomes for metagenomic binning, comparative biology and taxonomic classification.</title>
        <authorList>
            <person name="Goeker M."/>
        </authorList>
    </citation>
    <scope>NUCLEOTIDE SEQUENCE [LARGE SCALE GENOMIC DNA]</scope>
    <source>
        <strain evidence="2 3">DSM 22440</strain>
    </source>
</reference>
<dbReference type="Proteomes" id="UP000247922">
    <property type="component" value="Unassembled WGS sequence"/>
</dbReference>
<dbReference type="OrthoDB" id="2967968at2"/>
<keyword evidence="3" id="KW-1185">Reference proteome</keyword>
<keyword evidence="1" id="KW-0472">Membrane</keyword>
<evidence type="ECO:0000313" key="3">
    <source>
        <dbReference type="Proteomes" id="UP000247922"/>
    </source>
</evidence>
<dbReference type="EMBL" id="QJJR01000006">
    <property type="protein sequence ID" value="PXW91094.1"/>
    <property type="molecule type" value="Genomic_DNA"/>
</dbReference>
<feature type="transmembrane region" description="Helical" evidence="1">
    <location>
        <begin position="12"/>
        <end position="30"/>
    </location>
</feature>
<name>A0A2V3WDC8_9BACI</name>
<evidence type="ECO:0000313" key="2">
    <source>
        <dbReference type="EMBL" id="PXW91094.1"/>
    </source>
</evidence>
<keyword evidence="1" id="KW-0812">Transmembrane</keyword>
<gene>
    <name evidence="2" type="ORF">DES38_106131</name>
</gene>
<keyword evidence="1" id="KW-1133">Transmembrane helix</keyword>
<dbReference type="RefSeq" id="WP_146206362.1">
    <property type="nucleotide sequence ID" value="NZ_QJJR01000006.1"/>
</dbReference>
<proteinExistence type="predicted"/>
<accession>A0A2V3WDC8</accession>
<evidence type="ECO:0000256" key="1">
    <source>
        <dbReference type="SAM" id="Phobius"/>
    </source>
</evidence>
<organism evidence="2 3">
    <name type="scientific">Streptohalobacillus salinus</name>
    <dbReference type="NCBI Taxonomy" id="621096"/>
    <lineage>
        <taxon>Bacteria</taxon>
        <taxon>Bacillati</taxon>
        <taxon>Bacillota</taxon>
        <taxon>Bacilli</taxon>
        <taxon>Bacillales</taxon>
        <taxon>Bacillaceae</taxon>
        <taxon>Streptohalobacillus</taxon>
    </lineage>
</organism>
<protein>
    <submittedName>
        <fullName evidence="2">Uncharacterized protein</fullName>
    </submittedName>
</protein>
<dbReference type="AlphaFoldDB" id="A0A2V3WDC8"/>
<comment type="caution">
    <text evidence="2">The sequence shown here is derived from an EMBL/GenBank/DDBJ whole genome shotgun (WGS) entry which is preliminary data.</text>
</comment>